<dbReference type="Pfam" id="PF13160">
    <property type="entry name" value="DUF3995"/>
    <property type="match status" value="1"/>
</dbReference>
<dbReference type="EMBL" id="JQCR01000001">
    <property type="protein sequence ID" value="KGE20881.1"/>
    <property type="molecule type" value="Genomic_DNA"/>
</dbReference>
<evidence type="ECO:0000313" key="3">
    <source>
        <dbReference type="Proteomes" id="UP000029734"/>
    </source>
</evidence>
<accession>A0A098MFQ2</accession>
<dbReference type="STRING" id="268407.PWYN_01495"/>
<evidence type="ECO:0000313" key="2">
    <source>
        <dbReference type="EMBL" id="KGE20881.1"/>
    </source>
</evidence>
<comment type="caution">
    <text evidence="2">The sequence shown here is derived from an EMBL/GenBank/DDBJ whole genome shotgun (WGS) entry which is preliminary data.</text>
</comment>
<name>A0A098MFQ2_9BACL</name>
<dbReference type="AlphaFoldDB" id="A0A098MFQ2"/>
<feature type="transmembrane region" description="Helical" evidence="1">
    <location>
        <begin position="126"/>
        <end position="146"/>
    </location>
</feature>
<feature type="transmembrane region" description="Helical" evidence="1">
    <location>
        <begin position="86"/>
        <end position="106"/>
    </location>
</feature>
<dbReference type="RefSeq" id="WP_036647631.1">
    <property type="nucleotide sequence ID" value="NZ_JQCR01000001.1"/>
</dbReference>
<keyword evidence="1" id="KW-0812">Transmembrane</keyword>
<reference evidence="2 3" key="1">
    <citation type="submission" date="2014-08" db="EMBL/GenBank/DDBJ databases">
        <authorList>
            <person name="den Bakker H.C."/>
        </authorList>
    </citation>
    <scope>NUCLEOTIDE SEQUENCE [LARGE SCALE GENOMIC DNA]</scope>
    <source>
        <strain evidence="2 3">DSM 18334</strain>
    </source>
</reference>
<keyword evidence="3" id="KW-1185">Reference proteome</keyword>
<keyword evidence="1" id="KW-1133">Transmembrane helix</keyword>
<dbReference type="Proteomes" id="UP000029734">
    <property type="component" value="Unassembled WGS sequence"/>
</dbReference>
<dbReference type="InterPro" id="IPR025058">
    <property type="entry name" value="DUF3995"/>
</dbReference>
<protein>
    <recommendedName>
        <fullName evidence="4">DUF3995 domain-containing protein</fullName>
    </recommendedName>
</protein>
<reference evidence="2 3" key="2">
    <citation type="submission" date="2014-10" db="EMBL/GenBank/DDBJ databases">
        <title>Comparative genomics of the Paenibacillus odorifer group.</title>
        <authorList>
            <person name="Tsai Y.-C."/>
            <person name="Martin N."/>
            <person name="Korlach J."/>
            <person name="Wiedmann M."/>
        </authorList>
    </citation>
    <scope>NUCLEOTIDE SEQUENCE [LARGE SCALE GENOMIC DNA]</scope>
    <source>
        <strain evidence="2 3">DSM 18334</strain>
    </source>
</reference>
<sequence>MIMSIVSIAVVLLFLLGALHIYWACGGKFGSTAAVPVREDESGGSPVFVPGKIATLIIAFLLGGVAYALSVQSGLIVDLLGFETRIYLYLCAISGGVFTLRCIGDFRYVGWFKTVRGTRFATMDQLLYTPICLFLAIIFTFTCFGIS</sequence>
<dbReference type="OrthoDB" id="8590912at2"/>
<keyword evidence="1" id="KW-0472">Membrane</keyword>
<evidence type="ECO:0000256" key="1">
    <source>
        <dbReference type="SAM" id="Phobius"/>
    </source>
</evidence>
<dbReference type="eggNOG" id="ENOG5032ZJG">
    <property type="taxonomic scope" value="Bacteria"/>
</dbReference>
<gene>
    <name evidence="2" type="ORF">PWYN_01495</name>
</gene>
<evidence type="ECO:0008006" key="4">
    <source>
        <dbReference type="Google" id="ProtNLM"/>
    </source>
</evidence>
<organism evidence="2 3">
    <name type="scientific">Paenibacillus wynnii</name>
    <dbReference type="NCBI Taxonomy" id="268407"/>
    <lineage>
        <taxon>Bacteria</taxon>
        <taxon>Bacillati</taxon>
        <taxon>Bacillota</taxon>
        <taxon>Bacilli</taxon>
        <taxon>Bacillales</taxon>
        <taxon>Paenibacillaceae</taxon>
        <taxon>Paenibacillus</taxon>
    </lineage>
</organism>
<feature type="transmembrane region" description="Helical" evidence="1">
    <location>
        <begin position="53"/>
        <end position="77"/>
    </location>
</feature>
<proteinExistence type="predicted"/>